<dbReference type="Proteomes" id="UP000576393">
    <property type="component" value="Unassembled WGS sequence"/>
</dbReference>
<dbReference type="InterPro" id="IPR011075">
    <property type="entry name" value="TetR_C"/>
</dbReference>
<dbReference type="SUPFAM" id="SSF48498">
    <property type="entry name" value="Tetracyclin repressor-like, C-terminal domain"/>
    <property type="match status" value="1"/>
</dbReference>
<feature type="domain" description="HTH tetR-type" evidence="5">
    <location>
        <begin position="6"/>
        <end position="66"/>
    </location>
</feature>
<evidence type="ECO:0000259" key="5">
    <source>
        <dbReference type="PROSITE" id="PS50977"/>
    </source>
</evidence>
<evidence type="ECO:0000256" key="3">
    <source>
        <dbReference type="ARBA" id="ARBA00023163"/>
    </source>
</evidence>
<dbReference type="PRINTS" id="PR00455">
    <property type="entry name" value="HTHTETR"/>
</dbReference>
<dbReference type="EMBL" id="JACCCO010000001">
    <property type="protein sequence ID" value="NYF39060.1"/>
    <property type="molecule type" value="Genomic_DNA"/>
</dbReference>
<dbReference type="Pfam" id="PF00440">
    <property type="entry name" value="TetR_N"/>
    <property type="match status" value="1"/>
</dbReference>
<keyword evidence="7" id="KW-1185">Reference proteome</keyword>
<comment type="caution">
    <text evidence="6">The sequence shown here is derived from an EMBL/GenBank/DDBJ whole genome shotgun (WGS) entry which is preliminary data.</text>
</comment>
<evidence type="ECO:0000313" key="7">
    <source>
        <dbReference type="Proteomes" id="UP000576393"/>
    </source>
</evidence>
<dbReference type="Gene3D" id="1.10.357.10">
    <property type="entry name" value="Tetracycline Repressor, domain 2"/>
    <property type="match status" value="1"/>
</dbReference>
<dbReference type="InterPro" id="IPR009057">
    <property type="entry name" value="Homeodomain-like_sf"/>
</dbReference>
<sequence length="207" mass="22260">MARPRTFDEDRALDAAMHAFWEKGYEATSTQDLCDATGLGRSSIYNAFASKHDLFKRALARYIETMDAAQFAVLEDEGRPGAERIRTLFAMVIGDDPDDRRGCLAVNTVVELADRDPEAAGMLERDTARRLAVMRAALEAGQREGGITSSRDAGSLARFVNAVIAGLRVSSQGGADRATLEAIVATAMDALTREPAPSDPGPATPDR</sequence>
<keyword evidence="1" id="KW-0805">Transcription regulation</keyword>
<dbReference type="PROSITE" id="PS50977">
    <property type="entry name" value="HTH_TETR_2"/>
    <property type="match status" value="1"/>
</dbReference>
<dbReference type="PANTHER" id="PTHR47506">
    <property type="entry name" value="TRANSCRIPTIONAL REGULATORY PROTEIN"/>
    <property type="match status" value="1"/>
</dbReference>
<proteinExistence type="predicted"/>
<accession>A0A852USU7</accession>
<dbReference type="AlphaFoldDB" id="A0A852USU7"/>
<dbReference type="Pfam" id="PF16925">
    <property type="entry name" value="TetR_C_13"/>
    <property type="match status" value="1"/>
</dbReference>
<evidence type="ECO:0000256" key="4">
    <source>
        <dbReference type="PROSITE-ProRule" id="PRU00335"/>
    </source>
</evidence>
<protein>
    <submittedName>
        <fullName evidence="6">AcrR family transcriptional regulator</fullName>
    </submittedName>
</protein>
<reference evidence="6 7" key="1">
    <citation type="submission" date="2020-07" db="EMBL/GenBank/DDBJ databases">
        <title>Sequencing the genomes of 1000 actinobacteria strains.</title>
        <authorList>
            <person name="Klenk H.-P."/>
        </authorList>
    </citation>
    <scope>NUCLEOTIDE SEQUENCE [LARGE SCALE GENOMIC DNA]</scope>
    <source>
        <strain evidence="6 7">DSM 45763</strain>
    </source>
</reference>
<name>A0A852USU7_9ACTN</name>
<dbReference type="PANTHER" id="PTHR47506:SF1">
    <property type="entry name" value="HTH-TYPE TRANSCRIPTIONAL REGULATOR YJDC"/>
    <property type="match status" value="1"/>
</dbReference>
<dbReference type="SUPFAM" id="SSF46689">
    <property type="entry name" value="Homeodomain-like"/>
    <property type="match status" value="1"/>
</dbReference>
<keyword evidence="2 4" id="KW-0238">DNA-binding</keyword>
<evidence type="ECO:0000313" key="6">
    <source>
        <dbReference type="EMBL" id="NYF39060.1"/>
    </source>
</evidence>
<organism evidence="6 7">
    <name type="scientific">Streptosporangium sandarakinum</name>
    <dbReference type="NCBI Taxonomy" id="1260955"/>
    <lineage>
        <taxon>Bacteria</taxon>
        <taxon>Bacillati</taxon>
        <taxon>Actinomycetota</taxon>
        <taxon>Actinomycetes</taxon>
        <taxon>Streptosporangiales</taxon>
        <taxon>Streptosporangiaceae</taxon>
        <taxon>Streptosporangium</taxon>
    </lineage>
</organism>
<evidence type="ECO:0000256" key="1">
    <source>
        <dbReference type="ARBA" id="ARBA00023015"/>
    </source>
</evidence>
<gene>
    <name evidence="6" type="ORF">HDA43_001219</name>
</gene>
<dbReference type="RefSeq" id="WP_179818722.1">
    <property type="nucleotide sequence ID" value="NZ_JACCCO010000001.1"/>
</dbReference>
<keyword evidence="3" id="KW-0804">Transcription</keyword>
<dbReference type="InterPro" id="IPR036271">
    <property type="entry name" value="Tet_transcr_reg_TetR-rel_C_sf"/>
</dbReference>
<feature type="DNA-binding region" description="H-T-H motif" evidence="4">
    <location>
        <begin position="29"/>
        <end position="48"/>
    </location>
</feature>
<dbReference type="Gene3D" id="1.10.10.60">
    <property type="entry name" value="Homeodomain-like"/>
    <property type="match status" value="1"/>
</dbReference>
<evidence type="ECO:0000256" key="2">
    <source>
        <dbReference type="ARBA" id="ARBA00023125"/>
    </source>
</evidence>
<dbReference type="InterPro" id="IPR001647">
    <property type="entry name" value="HTH_TetR"/>
</dbReference>
<dbReference type="GO" id="GO:0003677">
    <property type="term" value="F:DNA binding"/>
    <property type="evidence" value="ECO:0007669"/>
    <property type="project" value="UniProtKB-UniRule"/>
</dbReference>